<comment type="caution">
    <text evidence="1">The sequence shown here is derived from an EMBL/GenBank/DDBJ whole genome shotgun (WGS) entry which is preliminary data.</text>
</comment>
<dbReference type="Proteomes" id="UP000276223">
    <property type="component" value="Unassembled WGS sequence"/>
</dbReference>
<dbReference type="AlphaFoldDB" id="A0A3N1VIW7"/>
<organism evidence="1 2">
    <name type="scientific">Desulfosoma caldarium</name>
    <dbReference type="NCBI Taxonomy" id="610254"/>
    <lineage>
        <taxon>Bacteria</taxon>
        <taxon>Pseudomonadati</taxon>
        <taxon>Thermodesulfobacteriota</taxon>
        <taxon>Syntrophobacteria</taxon>
        <taxon>Syntrophobacterales</taxon>
        <taxon>Syntrophobacteraceae</taxon>
        <taxon>Desulfosoma</taxon>
    </lineage>
</organism>
<keyword evidence="2" id="KW-1185">Reference proteome</keyword>
<name>A0A3N1VIW7_9BACT</name>
<evidence type="ECO:0000313" key="1">
    <source>
        <dbReference type="EMBL" id="ROR01860.1"/>
    </source>
</evidence>
<sequence length="78" mass="8948">MNYGPALDLVKAFARDVRAGPLWAFQNEAEHRRRRCDLWRALSALLVWHRPNLEAELGLNFPYEVLRETAGLMPDAAT</sequence>
<dbReference type="RefSeq" id="WP_123289544.1">
    <property type="nucleotide sequence ID" value="NZ_RJVA01000010.1"/>
</dbReference>
<protein>
    <submittedName>
        <fullName evidence="1">Uncharacterized protein</fullName>
    </submittedName>
</protein>
<reference evidence="1 2" key="1">
    <citation type="submission" date="2018-11" db="EMBL/GenBank/DDBJ databases">
        <title>Genomic Encyclopedia of Type Strains, Phase IV (KMG-IV): sequencing the most valuable type-strain genomes for metagenomic binning, comparative biology and taxonomic classification.</title>
        <authorList>
            <person name="Goeker M."/>
        </authorList>
    </citation>
    <scope>NUCLEOTIDE SEQUENCE [LARGE SCALE GENOMIC DNA]</scope>
    <source>
        <strain evidence="1 2">DSM 22027</strain>
    </source>
</reference>
<proteinExistence type="predicted"/>
<accession>A0A3N1VIW7</accession>
<dbReference type="EMBL" id="RJVA01000010">
    <property type="protein sequence ID" value="ROR01860.1"/>
    <property type="molecule type" value="Genomic_DNA"/>
</dbReference>
<evidence type="ECO:0000313" key="2">
    <source>
        <dbReference type="Proteomes" id="UP000276223"/>
    </source>
</evidence>
<gene>
    <name evidence="1" type="ORF">EDC27_1053</name>
</gene>